<gene>
    <name evidence="3" type="ORF">GRI36_02865</name>
</gene>
<feature type="domain" description="Amidohydrolase 3" evidence="2">
    <location>
        <begin position="299"/>
        <end position="399"/>
    </location>
</feature>
<keyword evidence="1" id="KW-0732">Signal</keyword>
<dbReference type="InterPro" id="IPR032466">
    <property type="entry name" value="Metal_Hydrolase"/>
</dbReference>
<evidence type="ECO:0000313" key="4">
    <source>
        <dbReference type="Proteomes" id="UP000468943"/>
    </source>
</evidence>
<dbReference type="InterPro" id="IPR013108">
    <property type="entry name" value="Amidohydro_3"/>
</dbReference>
<dbReference type="PANTHER" id="PTHR43135:SF3">
    <property type="entry name" value="ALPHA-D-RIBOSE 1-METHYLPHOSPHONATE 5-TRIPHOSPHATE DIPHOSPHATASE"/>
    <property type="match status" value="1"/>
</dbReference>
<dbReference type="AlphaFoldDB" id="A0A6I4SKX5"/>
<evidence type="ECO:0000259" key="2">
    <source>
        <dbReference type="Pfam" id="PF07969"/>
    </source>
</evidence>
<dbReference type="RefSeq" id="WP_160597096.1">
    <property type="nucleotide sequence ID" value="NZ_WTYS01000001.1"/>
</dbReference>
<dbReference type="GO" id="GO:0016810">
    <property type="term" value="F:hydrolase activity, acting on carbon-nitrogen (but not peptide) bonds"/>
    <property type="evidence" value="ECO:0007669"/>
    <property type="project" value="InterPro"/>
</dbReference>
<dbReference type="OrthoDB" id="9802793at2"/>
<keyword evidence="4" id="KW-1185">Reference proteome</keyword>
<reference evidence="3 4" key="1">
    <citation type="submission" date="2019-12" db="EMBL/GenBank/DDBJ databases">
        <title>Genomic-based taxomic classification of the family Erythrobacteraceae.</title>
        <authorList>
            <person name="Xu L."/>
        </authorList>
    </citation>
    <scope>NUCLEOTIDE SEQUENCE [LARGE SCALE GENOMIC DNA]</scope>
    <source>
        <strain evidence="3 4">JCM 17802</strain>
    </source>
</reference>
<name>A0A6I4SKX5_9SPHN</name>
<feature type="signal peptide" evidence="1">
    <location>
        <begin position="1"/>
        <end position="22"/>
    </location>
</feature>
<evidence type="ECO:0000256" key="1">
    <source>
        <dbReference type="SAM" id="SignalP"/>
    </source>
</evidence>
<dbReference type="Pfam" id="PF07969">
    <property type="entry name" value="Amidohydro_3"/>
    <property type="match status" value="1"/>
</dbReference>
<dbReference type="PANTHER" id="PTHR43135">
    <property type="entry name" value="ALPHA-D-RIBOSE 1-METHYLPHOSPHONATE 5-TRIPHOSPHATE DIPHOSPHATASE"/>
    <property type="match status" value="1"/>
</dbReference>
<keyword evidence="3" id="KW-0378">Hydrolase</keyword>
<dbReference type="SUPFAM" id="SSF51338">
    <property type="entry name" value="Composite domain of metallo-dependent hydrolases"/>
    <property type="match status" value="1"/>
</dbReference>
<dbReference type="InterPro" id="IPR011059">
    <property type="entry name" value="Metal-dep_hydrolase_composite"/>
</dbReference>
<dbReference type="Gene3D" id="2.30.40.10">
    <property type="entry name" value="Urease, subunit C, domain 1"/>
    <property type="match status" value="1"/>
</dbReference>
<feature type="chain" id="PRO_5026033689" evidence="1">
    <location>
        <begin position="23"/>
        <end position="429"/>
    </location>
</feature>
<dbReference type="EMBL" id="WTYS01000001">
    <property type="protein sequence ID" value="MXO55816.1"/>
    <property type="molecule type" value="Genomic_DNA"/>
</dbReference>
<evidence type="ECO:0000313" key="3">
    <source>
        <dbReference type="EMBL" id="MXO55816.1"/>
    </source>
</evidence>
<comment type="caution">
    <text evidence="3">The sequence shown here is derived from an EMBL/GenBank/DDBJ whole genome shotgun (WGS) entry which is preliminary data.</text>
</comment>
<dbReference type="InterPro" id="IPR051781">
    <property type="entry name" value="Metallo-dep_Hydrolase"/>
</dbReference>
<organism evidence="3 4">
    <name type="scientific">Pontixanthobacter gangjinensis</name>
    <dbReference type="NCBI Taxonomy" id="1028742"/>
    <lineage>
        <taxon>Bacteria</taxon>
        <taxon>Pseudomonadati</taxon>
        <taxon>Pseudomonadota</taxon>
        <taxon>Alphaproteobacteria</taxon>
        <taxon>Sphingomonadales</taxon>
        <taxon>Erythrobacteraceae</taxon>
        <taxon>Pontixanthobacter</taxon>
    </lineage>
</organism>
<dbReference type="Proteomes" id="UP000468943">
    <property type="component" value="Unassembled WGS sequence"/>
</dbReference>
<dbReference type="SUPFAM" id="SSF51556">
    <property type="entry name" value="Metallo-dependent hydrolases"/>
    <property type="match status" value="1"/>
</dbReference>
<proteinExistence type="predicted"/>
<sequence>MKRTLIFAAAASALAFAASASAQNFVIVNGTVATGDGSDPIEGGMVEVKDGKIAYVGPERAFETTTVYDVAGKWVTPGIFAAATDIGLADVGGVSESNDSSANGSPYNAALDISTAINPSSQHIAVSRAGGVTRATVTGSPGRSIFAGQGATIDLGADGQPITVAKSFQLVALGEAGARLAGGSRVASQAELRNALREAAAFAAGTWEGGEAILTRADAEALVAVTSGKQKLYVHVERAQDIRGALGLKREFPKLDMVLLSVSEGWLVADEIAASGVPVIADPLDDLPSSFEQLAATQSNVGRMFAAGVKVAIGGIDTFNQPRNLTQYAGNLVALQKVPRASGLSWGQAFAAITSVPAEISGMGGKAGVLTAGAFGDVVIWDGDPLELSSEPVTVYIDGVEQPLDNHQTRLRDRYRDLNESDLPKAYDW</sequence>
<dbReference type="Gene3D" id="3.20.20.140">
    <property type="entry name" value="Metal-dependent hydrolases"/>
    <property type="match status" value="1"/>
</dbReference>
<protein>
    <submittedName>
        <fullName evidence="3">Amidohydrolase family protein</fullName>
    </submittedName>
</protein>
<accession>A0A6I4SKX5</accession>